<feature type="transmembrane region" description="Helical" evidence="20">
    <location>
        <begin position="145"/>
        <end position="166"/>
    </location>
</feature>
<keyword evidence="13 19" id="KW-0408">Iron</keyword>
<comment type="subunit">
    <text evidence="3">The cytochrome bc1 complex contains 3 respiratory subunits (MT-CYB, CYC1 and UQCRFS1), 2 core proteins (UQCRC1 and UQCRC2) and probably 6 low-molecular weight proteins.</text>
</comment>
<evidence type="ECO:0000256" key="11">
    <source>
        <dbReference type="ARBA" id="ARBA00022982"/>
    </source>
</evidence>
<dbReference type="PIRSF" id="PIRSF038885">
    <property type="entry name" value="COB"/>
    <property type="match status" value="1"/>
</dbReference>
<dbReference type="GO" id="GO:0005743">
    <property type="term" value="C:mitochondrial inner membrane"/>
    <property type="evidence" value="ECO:0007669"/>
    <property type="project" value="UniProtKB-SubCell"/>
</dbReference>
<feature type="transmembrane region" description="Helical" evidence="20">
    <location>
        <begin position="87"/>
        <end position="107"/>
    </location>
</feature>
<evidence type="ECO:0000259" key="21">
    <source>
        <dbReference type="PROSITE" id="PS51002"/>
    </source>
</evidence>
<keyword evidence="11 20" id="KW-0249">Electron transport</keyword>
<dbReference type="EMBL" id="EU224079">
    <property type="protein sequence ID" value="ABW97058.1"/>
    <property type="molecule type" value="Genomic_DNA"/>
</dbReference>
<dbReference type="CDD" id="cd00290">
    <property type="entry name" value="cytochrome_b_C"/>
    <property type="match status" value="1"/>
</dbReference>
<feature type="transmembrane region" description="Helical" evidence="20">
    <location>
        <begin position="229"/>
        <end position="250"/>
    </location>
</feature>
<keyword evidence="9 19" id="KW-0479">Metal-binding</keyword>
<feature type="binding site" description="axial binding residue" evidence="19">
    <location>
        <position position="83"/>
    </location>
    <ligand>
        <name>heme b</name>
        <dbReference type="ChEBI" id="CHEBI:60344"/>
        <label>b562</label>
    </ligand>
    <ligandPart>
        <name>Fe</name>
        <dbReference type="ChEBI" id="CHEBI:18248"/>
    </ligandPart>
</feature>
<dbReference type="Gene3D" id="1.20.810.10">
    <property type="entry name" value="Cytochrome Bc1 Complex, Chain C"/>
    <property type="match status" value="1"/>
</dbReference>
<dbReference type="InterPro" id="IPR030689">
    <property type="entry name" value="Cytochrome_b"/>
</dbReference>
<evidence type="ECO:0000256" key="5">
    <source>
        <dbReference type="ARBA" id="ARBA00022448"/>
    </source>
</evidence>
<feature type="transmembrane region" description="Helical" evidence="20">
    <location>
        <begin position="288"/>
        <end position="308"/>
    </location>
</feature>
<dbReference type="PANTHER" id="PTHR19271">
    <property type="entry name" value="CYTOCHROME B"/>
    <property type="match status" value="1"/>
</dbReference>
<evidence type="ECO:0000256" key="12">
    <source>
        <dbReference type="ARBA" id="ARBA00022989"/>
    </source>
</evidence>
<feature type="transmembrane region" description="Helical" evidence="20">
    <location>
        <begin position="113"/>
        <end position="133"/>
    </location>
</feature>
<dbReference type="InterPro" id="IPR027387">
    <property type="entry name" value="Cytb/b6-like_sf"/>
</dbReference>
<dbReference type="GO" id="GO:0045275">
    <property type="term" value="C:respiratory chain complex III"/>
    <property type="evidence" value="ECO:0007669"/>
    <property type="project" value="InterPro"/>
</dbReference>
<gene>
    <name evidence="23" type="primary">cytb</name>
</gene>
<evidence type="ECO:0000256" key="19">
    <source>
        <dbReference type="PIRSR" id="PIRSR038885-2"/>
    </source>
</evidence>
<keyword evidence="10" id="KW-0999">Mitochondrion inner membrane</keyword>
<dbReference type="CDD" id="cd00284">
    <property type="entry name" value="Cytochrome_b_N"/>
    <property type="match status" value="1"/>
</dbReference>
<dbReference type="GO" id="GO:0046872">
    <property type="term" value="F:metal ion binding"/>
    <property type="evidence" value="ECO:0007669"/>
    <property type="project" value="UniProtKB-UniRule"/>
</dbReference>
<feature type="transmembrane region" description="Helical" evidence="20">
    <location>
        <begin position="178"/>
        <end position="200"/>
    </location>
</feature>
<dbReference type="PROSITE" id="PS51002">
    <property type="entry name" value="CYTB_NTER"/>
    <property type="match status" value="1"/>
</dbReference>
<dbReference type="FunFam" id="1.20.810.10:FF:000002">
    <property type="entry name" value="Cytochrome b"/>
    <property type="match status" value="1"/>
</dbReference>
<dbReference type="InterPro" id="IPR005797">
    <property type="entry name" value="Cyt_b/b6_N"/>
</dbReference>
<keyword evidence="16 20" id="KW-0472">Membrane</keyword>
<dbReference type="PROSITE" id="PS51003">
    <property type="entry name" value="CYTB_CTER"/>
    <property type="match status" value="1"/>
</dbReference>
<feature type="transmembrane region" description="Helical" evidence="20">
    <location>
        <begin position="320"/>
        <end position="340"/>
    </location>
</feature>
<keyword evidence="7 20" id="KW-0679">Respiratory chain</keyword>
<comment type="cofactor">
    <cofactor evidence="20">
        <name>heme b</name>
        <dbReference type="ChEBI" id="CHEBI:60344"/>
    </cofactor>
    <text evidence="20">Binds 2 heme groups non-covalently.</text>
</comment>
<feature type="binding site" description="axial binding residue" evidence="19">
    <location>
        <position position="97"/>
    </location>
    <ligand>
        <name>heme b</name>
        <dbReference type="ChEBI" id="CHEBI:60344"/>
        <label>b566</label>
    </ligand>
    <ligandPart>
        <name>Fe</name>
        <dbReference type="ChEBI" id="CHEBI:18248"/>
    </ligandPart>
</feature>
<dbReference type="GO" id="GO:0016491">
    <property type="term" value="F:oxidoreductase activity"/>
    <property type="evidence" value="ECO:0007669"/>
    <property type="project" value="UniProtKB-UniRule"/>
</dbReference>
<keyword evidence="6 19" id="KW-0349">Heme</keyword>
<keyword evidence="5 20" id="KW-0813">Transport</keyword>
<evidence type="ECO:0000256" key="20">
    <source>
        <dbReference type="RuleBase" id="RU362117"/>
    </source>
</evidence>
<dbReference type="Pfam" id="PF00033">
    <property type="entry name" value="Cytochrome_B"/>
    <property type="match status" value="1"/>
</dbReference>
<evidence type="ECO:0000256" key="2">
    <source>
        <dbReference type="ARBA" id="ARBA00004448"/>
    </source>
</evidence>
<evidence type="ECO:0000256" key="7">
    <source>
        <dbReference type="ARBA" id="ARBA00022660"/>
    </source>
</evidence>
<evidence type="ECO:0000259" key="22">
    <source>
        <dbReference type="PROSITE" id="PS51003"/>
    </source>
</evidence>
<comment type="function">
    <text evidence="1 20">Component of the ubiquinol-cytochrome c reductase complex (complex III or cytochrome b-c1 complex) that is part of the mitochondrial respiratory chain. The b-c1 complex mediates electron transfer from ubiquinol to cytochrome c. Contributes to the generation of a proton gradient across the mitochondrial membrane that is then used for ATP synthesis.</text>
</comment>
<evidence type="ECO:0000256" key="13">
    <source>
        <dbReference type="ARBA" id="ARBA00023004"/>
    </source>
</evidence>
<keyword evidence="14" id="KW-0830">Ubiquinone</keyword>
<evidence type="ECO:0000256" key="6">
    <source>
        <dbReference type="ARBA" id="ARBA00022617"/>
    </source>
</evidence>
<keyword evidence="8 20" id="KW-0812">Transmembrane</keyword>
<evidence type="ECO:0000256" key="1">
    <source>
        <dbReference type="ARBA" id="ARBA00002566"/>
    </source>
</evidence>
<dbReference type="InterPro" id="IPR048259">
    <property type="entry name" value="Cytochrome_b_N_euk/bac"/>
</dbReference>
<proteinExistence type="inferred from homology"/>
<evidence type="ECO:0000256" key="16">
    <source>
        <dbReference type="ARBA" id="ARBA00023136"/>
    </source>
</evidence>
<feature type="domain" description="Cytochrome b/b6 C-terminal region profile" evidence="22">
    <location>
        <begin position="210"/>
        <end position="380"/>
    </location>
</feature>
<sequence>MASLRKTHPLLKMANDALVDLPSPANISVWWNFGSLLGLCLISQILTGLFLAMHYTPDVESAFDSVAHICRDVNFGWLIRNLHANGASFFFICIYLHIGRGLYYGSYLFMETWNIGVVLLLLVMMTAFVGYVLPWGQMSFWGATVITNLLSAVPYVGTTLVEWIWGGFSVDNATLTRFFAFHFLFPFVILAATILHLLFLHETGSNNPIGLNSNADKISFHPYFTYKDLLGFAVLLVALSSLALFSPNLLGDPDNFTPANPMVTPPHIKPEWYFLFAYAILRSIPNKLGGVLALLASILILMLVPFLHTSKQRALTFRPASQFLFWTLVADVVVLTWIGGMPAEQPFIIIGQVASVLYFSLFLVLFPLTGWVENKILGWA</sequence>
<dbReference type="Pfam" id="PF00032">
    <property type="entry name" value="Cytochrom_B_C"/>
    <property type="match status" value="1"/>
</dbReference>
<evidence type="ECO:0000256" key="4">
    <source>
        <dbReference type="ARBA" id="ARBA00013531"/>
    </source>
</evidence>
<evidence type="ECO:0000256" key="17">
    <source>
        <dbReference type="ARBA" id="ARBA00061233"/>
    </source>
</evidence>
<dbReference type="InterPro" id="IPR005798">
    <property type="entry name" value="Cyt_b/b6_C"/>
</dbReference>
<evidence type="ECO:0000256" key="14">
    <source>
        <dbReference type="ARBA" id="ARBA00023075"/>
    </source>
</evidence>
<keyword evidence="12 20" id="KW-1133">Transmembrane helix</keyword>
<feature type="domain" description="Cytochrome b/b6 N-terminal region profile" evidence="21">
    <location>
        <begin position="1"/>
        <end position="209"/>
    </location>
</feature>
<evidence type="ECO:0000256" key="8">
    <source>
        <dbReference type="ARBA" id="ARBA00022692"/>
    </source>
</evidence>
<feature type="binding site" evidence="18">
    <location>
        <position position="201"/>
    </location>
    <ligand>
        <name>a ubiquinone</name>
        <dbReference type="ChEBI" id="CHEBI:16389"/>
    </ligand>
</feature>
<evidence type="ECO:0000256" key="10">
    <source>
        <dbReference type="ARBA" id="ARBA00022792"/>
    </source>
</evidence>
<evidence type="ECO:0000313" key="23">
    <source>
        <dbReference type="EMBL" id="ABW97058.1"/>
    </source>
</evidence>
<comment type="subcellular location">
    <subcellularLocation>
        <location evidence="2">Mitochondrion inner membrane</location>
        <topology evidence="2">Multi-pass membrane protein</topology>
    </subcellularLocation>
</comment>
<dbReference type="SUPFAM" id="SSF81648">
    <property type="entry name" value="a domain/subunit of cytochrome bc1 complex (Ubiquinol-cytochrome c reductase)"/>
    <property type="match status" value="1"/>
</dbReference>
<feature type="transmembrane region" description="Helical" evidence="20">
    <location>
        <begin position="29"/>
        <end position="52"/>
    </location>
</feature>
<feature type="binding site" description="axial binding residue" evidence="19">
    <location>
        <position position="182"/>
    </location>
    <ligand>
        <name>heme b</name>
        <dbReference type="ChEBI" id="CHEBI:60344"/>
        <label>b562</label>
    </ligand>
    <ligandPart>
        <name>Fe</name>
        <dbReference type="ChEBI" id="CHEBI:18248"/>
    </ligandPart>
</feature>
<dbReference type="InterPro" id="IPR036150">
    <property type="entry name" value="Cyt_b/b6_C_sf"/>
</dbReference>
<dbReference type="InterPro" id="IPR048260">
    <property type="entry name" value="Cytochrome_b_C_euk/bac"/>
</dbReference>
<comment type="similarity">
    <text evidence="17 20">Belongs to the cytochrome b family.</text>
</comment>
<reference evidence="23" key="1">
    <citation type="submission" date="2007-10" db="EMBL/GenBank/DDBJ databases">
        <title>FishTrace: Genetic Catalogue, Biological Reference Collections and Online Database of European Marine Fishes (www.fishtrace.org).</title>
        <authorList>
            <consortium name="FishTrace"/>
            <person name="Verrez-Bagnis V.S."/>
            <person name="Jerome M."/>
            <person name="Mouchel O."/>
            <person name="Iglesias S."/>
            <person name="Pruvost P."/>
        </authorList>
    </citation>
    <scope>NUCLEOTIDE SEQUENCE</scope>
    <source>
        <strain evidence="23">ScoCol-CB-01</strain>
        <tissue evidence="23">Muscle</tissue>
    </source>
</reference>
<evidence type="ECO:0000256" key="3">
    <source>
        <dbReference type="ARBA" id="ARBA00011660"/>
    </source>
</evidence>
<comment type="cofactor">
    <cofactor evidence="19">
        <name>heme</name>
        <dbReference type="ChEBI" id="CHEBI:30413"/>
    </cofactor>
    <text evidence="19">Binds 2 heme groups non-covalently.</text>
</comment>
<dbReference type="GO" id="GO:0008121">
    <property type="term" value="F:quinol-cytochrome-c reductase activity"/>
    <property type="evidence" value="ECO:0007669"/>
    <property type="project" value="InterPro"/>
</dbReference>
<dbReference type="GO" id="GO:0006122">
    <property type="term" value="P:mitochondrial electron transport, ubiquinol to cytochrome c"/>
    <property type="evidence" value="ECO:0007669"/>
    <property type="project" value="TreeGrafter"/>
</dbReference>
<dbReference type="PANTHER" id="PTHR19271:SF16">
    <property type="entry name" value="CYTOCHROME B"/>
    <property type="match status" value="1"/>
</dbReference>
<accession>A8WD41</accession>
<dbReference type="InterPro" id="IPR016174">
    <property type="entry name" value="Di-haem_cyt_TM"/>
</dbReference>
<name>A8WD41_SCOCL</name>
<dbReference type="SUPFAM" id="SSF81342">
    <property type="entry name" value="Transmembrane di-heme cytochromes"/>
    <property type="match status" value="1"/>
</dbReference>
<evidence type="ECO:0000256" key="18">
    <source>
        <dbReference type="PIRSR" id="PIRSR038885-1"/>
    </source>
</evidence>
<geneLocation type="mitochondrion" evidence="23"/>
<feature type="transmembrane region" description="Helical" evidence="20">
    <location>
        <begin position="346"/>
        <end position="366"/>
    </location>
</feature>
<evidence type="ECO:0000256" key="9">
    <source>
        <dbReference type="ARBA" id="ARBA00022723"/>
    </source>
</evidence>
<dbReference type="AlphaFoldDB" id="A8WD41"/>
<keyword evidence="15 20" id="KW-0496">Mitochondrion</keyword>
<feature type="binding site" description="axial binding residue" evidence="19">
    <location>
        <position position="196"/>
    </location>
    <ligand>
        <name>heme b</name>
        <dbReference type="ChEBI" id="CHEBI:60344"/>
        <label>b566</label>
    </ligand>
    <ligandPart>
        <name>Fe</name>
        <dbReference type="ChEBI" id="CHEBI:18248"/>
    </ligandPart>
</feature>
<organism evidence="23">
    <name type="scientific">Scomber colias</name>
    <name type="common">Atlantic chub mackerel</name>
    <name type="synonym">Pneumatophorus colias</name>
    <dbReference type="NCBI Taxonomy" id="338315"/>
    <lineage>
        <taxon>Eukaryota</taxon>
        <taxon>Metazoa</taxon>
        <taxon>Chordata</taxon>
        <taxon>Craniata</taxon>
        <taxon>Vertebrata</taxon>
        <taxon>Euteleostomi</taxon>
        <taxon>Actinopterygii</taxon>
        <taxon>Neopterygii</taxon>
        <taxon>Teleostei</taxon>
        <taxon>Neoteleostei</taxon>
        <taxon>Acanthomorphata</taxon>
        <taxon>Pelagiaria</taxon>
        <taxon>Scombriformes</taxon>
        <taxon>Scombridae</taxon>
        <taxon>Scomber</taxon>
    </lineage>
</organism>
<evidence type="ECO:0000256" key="15">
    <source>
        <dbReference type="ARBA" id="ARBA00023128"/>
    </source>
</evidence>
<protein>
    <recommendedName>
        <fullName evidence="4 20">Cytochrome b</fullName>
    </recommendedName>
</protein>